<evidence type="ECO:0000259" key="2">
    <source>
        <dbReference type="PROSITE" id="PS50104"/>
    </source>
</evidence>
<dbReference type="Proteomes" id="UP000198802">
    <property type="component" value="Unassembled WGS sequence"/>
</dbReference>
<accession>A0A0S4QID0</accession>
<dbReference type="PROSITE" id="PS50104">
    <property type="entry name" value="TIR"/>
    <property type="match status" value="1"/>
</dbReference>
<sequence>MERALTGEQIDALAELFSDAQSAAMLLDIVGFPRARQPNWGDSTPKLFWHTVARLLEHGVIRDGPDRLIEEARRLYPANSLLLAAGGRRVEPTTSATPSGDPPGDSPTRHGEDNWDFFISYTAIDRPWAEWIAWTLEEAGYSLLVQAWDFVPGSNWVAGMDRGMALSRRTLAVVSSSYLESVYGQVEWQAAFRSDPRGMARKLIPIRVENVHATGVLRSIVSIDLVDLGRDEARVALLTGVRGSLQGRARPQTAPEFPPGASDGIPDGIAAPPVFSREGVAPRFPTTVPDSSRPEFELGDVFIYSQVPIVTFVQQKLFIPFKMKLRQPGLSIVVEGASGLGKTTLLNHAIEQDRTRFTKVDLLTANEPRDVEKIRTIVDDGHDGVVVIDDFHWLPEDLKKRVVSYIKKLADRRAVAAPRNDKIAPKVVIAGIPETAQSLIRISHDIATRIYVLEPKPATRRELSALIDLGERALNIEFDDREAIVEMASGSLVGAQRLCWWLAALNGVERTARSTQRIKTNIEQAAREVLDELKRIFSAPVAEFVTLDGENESVCVDLLLALGHDSRGVVSLDDHKKNHPGQARAVDQVFIAKVSERLAASATVSRIIYYDAQARRLAADDPQFWFFLKLINRDYLLEIAGKRP</sequence>
<dbReference type="RefSeq" id="WP_091273827.1">
    <property type="nucleotide sequence ID" value="NZ_FAOZ01000005.1"/>
</dbReference>
<dbReference type="InterPro" id="IPR000157">
    <property type="entry name" value="TIR_dom"/>
</dbReference>
<dbReference type="Gene3D" id="3.40.50.300">
    <property type="entry name" value="P-loop containing nucleotide triphosphate hydrolases"/>
    <property type="match status" value="1"/>
</dbReference>
<keyword evidence="4" id="KW-1185">Reference proteome</keyword>
<name>A0A0S4QID0_9ACTN</name>
<evidence type="ECO:0000256" key="1">
    <source>
        <dbReference type="SAM" id="MobiDB-lite"/>
    </source>
</evidence>
<reference evidence="4" key="1">
    <citation type="submission" date="2015-11" db="EMBL/GenBank/DDBJ databases">
        <authorList>
            <person name="Varghese N."/>
        </authorList>
    </citation>
    <scope>NUCLEOTIDE SEQUENCE [LARGE SCALE GENOMIC DNA]</scope>
    <source>
        <strain evidence="4">DSM 45899</strain>
    </source>
</reference>
<dbReference type="SUPFAM" id="SSF52540">
    <property type="entry name" value="P-loop containing nucleoside triphosphate hydrolases"/>
    <property type="match status" value="1"/>
</dbReference>
<evidence type="ECO:0000313" key="3">
    <source>
        <dbReference type="EMBL" id="CUU55371.1"/>
    </source>
</evidence>
<organism evidence="3 4">
    <name type="scientific">Parafrankia irregularis</name>
    <dbReference type="NCBI Taxonomy" id="795642"/>
    <lineage>
        <taxon>Bacteria</taxon>
        <taxon>Bacillati</taxon>
        <taxon>Actinomycetota</taxon>
        <taxon>Actinomycetes</taxon>
        <taxon>Frankiales</taxon>
        <taxon>Frankiaceae</taxon>
        <taxon>Parafrankia</taxon>
    </lineage>
</organism>
<dbReference type="InterPro" id="IPR027417">
    <property type="entry name" value="P-loop_NTPase"/>
</dbReference>
<dbReference type="InterPro" id="IPR045430">
    <property type="entry name" value="EAD1"/>
</dbReference>
<feature type="region of interest" description="Disordered" evidence="1">
    <location>
        <begin position="87"/>
        <end position="111"/>
    </location>
</feature>
<protein>
    <submittedName>
        <fullName evidence="3">TIR domain-containing protein</fullName>
    </submittedName>
</protein>
<dbReference type="SUPFAM" id="SSF52200">
    <property type="entry name" value="Toll/Interleukin receptor TIR domain"/>
    <property type="match status" value="1"/>
</dbReference>
<dbReference type="Gene3D" id="3.40.50.10140">
    <property type="entry name" value="Toll/interleukin-1 receptor homology (TIR) domain"/>
    <property type="match status" value="1"/>
</dbReference>
<dbReference type="SMART" id="SM00255">
    <property type="entry name" value="TIR"/>
    <property type="match status" value="1"/>
</dbReference>
<dbReference type="Pfam" id="PF19955">
    <property type="entry name" value="EAD1"/>
    <property type="match status" value="1"/>
</dbReference>
<evidence type="ECO:0000313" key="4">
    <source>
        <dbReference type="Proteomes" id="UP000198802"/>
    </source>
</evidence>
<dbReference type="EMBL" id="FAOZ01000005">
    <property type="protein sequence ID" value="CUU55371.1"/>
    <property type="molecule type" value="Genomic_DNA"/>
</dbReference>
<gene>
    <name evidence="3" type="ORF">Ga0074812_10519</name>
</gene>
<dbReference type="Pfam" id="PF13676">
    <property type="entry name" value="TIR_2"/>
    <property type="match status" value="1"/>
</dbReference>
<feature type="domain" description="TIR" evidence="2">
    <location>
        <begin position="113"/>
        <end position="237"/>
    </location>
</feature>
<dbReference type="AlphaFoldDB" id="A0A0S4QID0"/>
<proteinExistence type="predicted"/>
<dbReference type="GO" id="GO:0007165">
    <property type="term" value="P:signal transduction"/>
    <property type="evidence" value="ECO:0007669"/>
    <property type="project" value="InterPro"/>
</dbReference>
<dbReference type="InterPro" id="IPR035897">
    <property type="entry name" value="Toll_tir_struct_dom_sf"/>
</dbReference>